<sequence length="98" mass="10864">MESCFVLSIESDGELSLVTYSVEGVLSDGQRMVLRHPTPTAIGQIVRALNVTEALEPAMIEAINHLKGSYRLYIDIEEGSAMRFVDARKGPWSTRPNQ</sequence>
<protein>
    <submittedName>
        <fullName evidence="1">Uncharacterized protein</fullName>
    </submittedName>
</protein>
<dbReference type="Proteomes" id="UP000182409">
    <property type="component" value="Unassembled WGS sequence"/>
</dbReference>
<organism evidence="1 2">
    <name type="scientific">Terriglobus roseus</name>
    <dbReference type="NCBI Taxonomy" id="392734"/>
    <lineage>
        <taxon>Bacteria</taxon>
        <taxon>Pseudomonadati</taxon>
        <taxon>Acidobacteriota</taxon>
        <taxon>Terriglobia</taxon>
        <taxon>Terriglobales</taxon>
        <taxon>Acidobacteriaceae</taxon>
        <taxon>Terriglobus</taxon>
    </lineage>
</organism>
<evidence type="ECO:0000313" key="1">
    <source>
        <dbReference type="EMBL" id="SEB54096.1"/>
    </source>
</evidence>
<dbReference type="EMBL" id="FNSD01000001">
    <property type="protein sequence ID" value="SEB54096.1"/>
    <property type="molecule type" value="Genomic_DNA"/>
</dbReference>
<evidence type="ECO:0000313" key="2">
    <source>
        <dbReference type="Proteomes" id="UP000182409"/>
    </source>
</evidence>
<gene>
    <name evidence="1" type="ORF">SAMN05443244_1032</name>
</gene>
<accession>A0A1H4K716</accession>
<dbReference type="AlphaFoldDB" id="A0A1H4K716"/>
<proteinExistence type="predicted"/>
<name>A0A1H4K716_9BACT</name>
<reference evidence="1 2" key="1">
    <citation type="submission" date="2016-10" db="EMBL/GenBank/DDBJ databases">
        <authorList>
            <person name="de Groot N.N."/>
        </authorList>
    </citation>
    <scope>NUCLEOTIDE SEQUENCE [LARGE SCALE GENOMIC DNA]</scope>
    <source>
        <strain evidence="1 2">AB35.6</strain>
    </source>
</reference>